<reference evidence="5 6" key="1">
    <citation type="journal article" date="2012" name="Stand. Genomic Sci.">
        <title>Genome sequence of the orange-pigmented seawater bacterium Owenweeksia hongkongensis type strain (UST20020801(T)).</title>
        <authorList>
            <person name="Riedel T."/>
            <person name="Held B."/>
            <person name="Nolan M."/>
            <person name="Lucas S."/>
            <person name="Lapidus A."/>
            <person name="Tice H."/>
            <person name="Del Rio T.G."/>
            <person name="Cheng J.F."/>
            <person name="Han C."/>
            <person name="Tapia R."/>
            <person name="Goodwin L.A."/>
            <person name="Pitluck S."/>
            <person name="Liolios K."/>
            <person name="Mavromatis K."/>
            <person name="Pagani I."/>
            <person name="Ivanova N."/>
            <person name="Mikhailova N."/>
            <person name="Pati A."/>
            <person name="Chen A."/>
            <person name="Palaniappan K."/>
            <person name="Rohde M."/>
            <person name="Tindall B.J."/>
            <person name="Detter J.C."/>
            <person name="Goker M."/>
            <person name="Woyke T."/>
            <person name="Bristow J."/>
            <person name="Eisen J.A."/>
            <person name="Markowitz V."/>
            <person name="Hugenholtz P."/>
            <person name="Klenk H.P."/>
            <person name="Kyrpides N.C."/>
        </authorList>
    </citation>
    <scope>NUCLEOTIDE SEQUENCE</scope>
    <source>
        <strain evidence="6">DSM 17368 / JCM 12287 / NRRL B-23963</strain>
    </source>
</reference>
<dbReference type="InterPro" id="IPR012677">
    <property type="entry name" value="Nucleotide-bd_a/b_plait_sf"/>
</dbReference>
<name>G8R2K4_OWEHD</name>
<dbReference type="Gene3D" id="3.30.70.330">
    <property type="match status" value="1"/>
</dbReference>
<evidence type="ECO:0000256" key="2">
    <source>
        <dbReference type="ARBA" id="ARBA00022980"/>
    </source>
</evidence>
<dbReference type="NCBIfam" id="NF004363">
    <property type="entry name" value="PRK05738.2-4"/>
    <property type="match status" value="1"/>
</dbReference>
<dbReference type="KEGG" id="oho:Oweho_3061"/>
<comment type="subunit">
    <text evidence="4">Part of the 50S ribosomal subunit. Contacts protein L29, and trigger factor when it is bound to the ribosome.</text>
</comment>
<dbReference type="GO" id="GO:1990904">
    <property type="term" value="C:ribonucleoprotein complex"/>
    <property type="evidence" value="ECO:0007669"/>
    <property type="project" value="UniProtKB-KW"/>
</dbReference>
<keyword evidence="3 4" id="KW-0687">Ribonucleoprotein</keyword>
<evidence type="ECO:0000256" key="4">
    <source>
        <dbReference type="HAMAP-Rule" id="MF_01369"/>
    </source>
</evidence>
<proteinExistence type="inferred from homology"/>
<evidence type="ECO:0000256" key="1">
    <source>
        <dbReference type="ARBA" id="ARBA00006700"/>
    </source>
</evidence>
<comment type="similarity">
    <text evidence="1 4">Belongs to the universal ribosomal protein uL23 family.</text>
</comment>
<dbReference type="Pfam" id="PF00276">
    <property type="entry name" value="Ribosomal_L23"/>
    <property type="match status" value="1"/>
</dbReference>
<sequence length="96" mass="10707">MGILIRPVITEKATADSEDRNRFAFVVDKKANKVEIKKAVEELYGVNIEKVRTMLVPGKKKSRFTKNGVVSGSTGMYKKAIVEVRSGETIDLYSNI</sequence>
<dbReference type="InterPro" id="IPR012678">
    <property type="entry name" value="Ribosomal_uL23/eL15/eS24_sf"/>
</dbReference>
<dbReference type="GO" id="GO:0006412">
    <property type="term" value="P:translation"/>
    <property type="evidence" value="ECO:0007669"/>
    <property type="project" value="UniProtKB-UniRule"/>
</dbReference>
<evidence type="ECO:0000313" key="6">
    <source>
        <dbReference type="Proteomes" id="UP000005631"/>
    </source>
</evidence>
<evidence type="ECO:0000313" key="5">
    <source>
        <dbReference type="EMBL" id="AEV34016.1"/>
    </source>
</evidence>
<keyword evidence="4" id="KW-0699">rRNA-binding</keyword>
<dbReference type="PANTHER" id="PTHR11620">
    <property type="entry name" value="60S RIBOSOMAL PROTEIN L23A"/>
    <property type="match status" value="1"/>
</dbReference>
<evidence type="ECO:0000256" key="3">
    <source>
        <dbReference type="ARBA" id="ARBA00023274"/>
    </source>
</evidence>
<dbReference type="SUPFAM" id="SSF54189">
    <property type="entry name" value="Ribosomal proteins S24e, L23 and L15e"/>
    <property type="match status" value="1"/>
</dbReference>
<keyword evidence="4" id="KW-0694">RNA-binding</keyword>
<keyword evidence="2 4" id="KW-0689">Ribosomal protein</keyword>
<organism evidence="5 6">
    <name type="scientific">Owenweeksia hongkongensis (strain DSM 17368 / CIP 108786 / JCM 12287 / NRRL B-23963 / UST20020801)</name>
    <dbReference type="NCBI Taxonomy" id="926562"/>
    <lineage>
        <taxon>Bacteria</taxon>
        <taxon>Pseudomonadati</taxon>
        <taxon>Bacteroidota</taxon>
        <taxon>Flavobacteriia</taxon>
        <taxon>Flavobacteriales</taxon>
        <taxon>Owenweeksiaceae</taxon>
        <taxon>Owenweeksia</taxon>
    </lineage>
</organism>
<protein>
    <recommendedName>
        <fullName evidence="4">Large ribosomal subunit protein uL23</fullName>
    </recommendedName>
</protein>
<dbReference type="PATRIC" id="fig|926562.3.peg.3079"/>
<dbReference type="GO" id="GO:0005840">
    <property type="term" value="C:ribosome"/>
    <property type="evidence" value="ECO:0007669"/>
    <property type="project" value="UniProtKB-KW"/>
</dbReference>
<dbReference type="AlphaFoldDB" id="G8R2K4"/>
<dbReference type="STRING" id="926562.Oweho_3061"/>
<dbReference type="GO" id="GO:0019843">
    <property type="term" value="F:rRNA binding"/>
    <property type="evidence" value="ECO:0007669"/>
    <property type="project" value="UniProtKB-UniRule"/>
</dbReference>
<dbReference type="eggNOG" id="COG0089">
    <property type="taxonomic scope" value="Bacteria"/>
</dbReference>
<dbReference type="RefSeq" id="WP_014203363.1">
    <property type="nucleotide sequence ID" value="NC_016599.1"/>
</dbReference>
<dbReference type="OrthoDB" id="9797862at2"/>
<gene>
    <name evidence="4" type="primary">rplW</name>
    <name evidence="5" type="ordered locus">Oweho_3061</name>
</gene>
<dbReference type="EMBL" id="CP003156">
    <property type="protein sequence ID" value="AEV34016.1"/>
    <property type="molecule type" value="Genomic_DNA"/>
</dbReference>
<dbReference type="HOGENOM" id="CLU_037562_3_0_10"/>
<dbReference type="InterPro" id="IPR013025">
    <property type="entry name" value="Ribosomal_uL23-like"/>
</dbReference>
<dbReference type="HAMAP" id="MF_01369_B">
    <property type="entry name" value="Ribosomal_uL23_B"/>
    <property type="match status" value="1"/>
</dbReference>
<comment type="function">
    <text evidence="4">One of the early assembly proteins it binds 23S rRNA. One of the proteins that surrounds the polypeptide exit tunnel on the outside of the ribosome. Forms the main docking site for trigger factor binding to the ribosome.</text>
</comment>
<accession>G8R2K4</accession>
<dbReference type="GO" id="GO:0003735">
    <property type="term" value="F:structural constituent of ribosome"/>
    <property type="evidence" value="ECO:0007669"/>
    <property type="project" value="InterPro"/>
</dbReference>
<dbReference type="Proteomes" id="UP000005631">
    <property type="component" value="Chromosome"/>
</dbReference>
<keyword evidence="6" id="KW-1185">Reference proteome</keyword>